<keyword evidence="1" id="KW-0472">Membrane</keyword>
<sequence length="254" mass="30432">MTKNIRLKRLTFKNFLSFLLIFFVVYFVKTVIIAISSHSYVSGSNDNIYTTNLVITMLDLLFSYFLTIFIPFLYLILNTINFKNRLIIFLGISRKQLFWSNLLNYFAYCFLTLLLNFFYLFIFFIISKNKVFVNEYFILNLNLFIYAAFVGVLFYNIFYLYYRMKSRFWAKAILCLIILLHVVAFFVQITLVMFSSAKNKFTFNFNYFSLLILFCSHISVCYNGFYKYINIIYGLISIPPLSYLLYKNFNKLNF</sequence>
<reference evidence="2 3" key="1">
    <citation type="submission" date="2016-08" db="EMBL/GenBank/DDBJ databases">
        <title>Complete genome sequence of Spiroplasma helicoides TABS-2 (DSM 22551).</title>
        <authorList>
            <person name="Shen W.-Y."/>
            <person name="Lo W.-S."/>
            <person name="Lai Y.-C."/>
            <person name="Kuo C.-H."/>
        </authorList>
    </citation>
    <scope>NUCLEOTIDE SEQUENCE [LARGE SCALE GENOMIC DNA]</scope>
    <source>
        <strain evidence="2 3">TABS-2</strain>
    </source>
</reference>
<feature type="transmembrane region" description="Helical" evidence="1">
    <location>
        <begin position="173"/>
        <end position="195"/>
    </location>
</feature>
<keyword evidence="1" id="KW-1133">Transmembrane helix</keyword>
<feature type="transmembrane region" description="Helical" evidence="1">
    <location>
        <begin position="201"/>
        <end position="221"/>
    </location>
</feature>
<evidence type="ECO:0000256" key="1">
    <source>
        <dbReference type="SAM" id="Phobius"/>
    </source>
</evidence>
<accession>A0A1B3SKK1</accession>
<keyword evidence="1" id="KW-0812">Transmembrane</keyword>
<dbReference type="KEGG" id="shj:SHELI_v1c04840"/>
<protein>
    <submittedName>
        <fullName evidence="2">Uncharacterized protein</fullName>
    </submittedName>
</protein>
<feature type="transmembrane region" description="Helical" evidence="1">
    <location>
        <begin position="61"/>
        <end position="81"/>
    </location>
</feature>
<proteinExistence type="predicted"/>
<dbReference type="EMBL" id="CP017015">
    <property type="protein sequence ID" value="AOG60435.1"/>
    <property type="molecule type" value="Genomic_DNA"/>
</dbReference>
<feature type="transmembrane region" description="Helical" evidence="1">
    <location>
        <begin position="102"/>
        <end position="126"/>
    </location>
</feature>
<evidence type="ECO:0000313" key="2">
    <source>
        <dbReference type="EMBL" id="AOG60435.1"/>
    </source>
</evidence>
<evidence type="ECO:0000313" key="3">
    <source>
        <dbReference type="Proteomes" id="UP000094378"/>
    </source>
</evidence>
<feature type="transmembrane region" description="Helical" evidence="1">
    <location>
        <begin position="15"/>
        <end position="41"/>
    </location>
</feature>
<dbReference type="AlphaFoldDB" id="A0A1B3SKK1"/>
<feature type="transmembrane region" description="Helical" evidence="1">
    <location>
        <begin position="138"/>
        <end position="161"/>
    </location>
</feature>
<dbReference type="Proteomes" id="UP000094378">
    <property type="component" value="Chromosome"/>
</dbReference>
<dbReference type="STRING" id="216938.SHELI_v1c04840"/>
<dbReference type="RefSeq" id="WP_069116370.1">
    <property type="nucleotide sequence ID" value="NZ_CP017015.1"/>
</dbReference>
<keyword evidence="3" id="KW-1185">Reference proteome</keyword>
<name>A0A1B3SKK1_9MOLU</name>
<gene>
    <name evidence="2" type="ORF">SHELI_v1c04840</name>
</gene>
<organism evidence="2 3">
    <name type="scientific">Spiroplasma helicoides</name>
    <dbReference type="NCBI Taxonomy" id="216938"/>
    <lineage>
        <taxon>Bacteria</taxon>
        <taxon>Bacillati</taxon>
        <taxon>Mycoplasmatota</taxon>
        <taxon>Mollicutes</taxon>
        <taxon>Entomoplasmatales</taxon>
        <taxon>Spiroplasmataceae</taxon>
        <taxon>Spiroplasma</taxon>
    </lineage>
</organism>